<proteinExistence type="predicted"/>
<dbReference type="RefSeq" id="WP_139273363.1">
    <property type="nucleotide sequence ID" value="NZ_FNTF01000002.1"/>
</dbReference>
<reference evidence="2 3" key="1">
    <citation type="submission" date="2016-10" db="EMBL/GenBank/DDBJ databases">
        <authorList>
            <person name="de Groot N.N."/>
        </authorList>
    </citation>
    <scope>NUCLEOTIDE SEQUENCE [LARGE SCALE GENOMIC DNA]</scope>
    <source>
        <strain evidence="2 3">BS3655</strain>
    </source>
</reference>
<evidence type="ECO:0000313" key="2">
    <source>
        <dbReference type="EMBL" id="SEC42492.1"/>
    </source>
</evidence>
<accession>A0A1H4SE38</accession>
<protein>
    <submittedName>
        <fullName evidence="2">Uncharacterized protein</fullName>
    </submittedName>
</protein>
<feature type="chain" id="PRO_5010354053" evidence="1">
    <location>
        <begin position="24"/>
        <end position="199"/>
    </location>
</feature>
<name>A0A1H4SE38_9PSED</name>
<gene>
    <name evidence="2" type="ORF">SAMN04490185_1401</name>
</gene>
<organism evidence="2 3">
    <name type="scientific">Pseudomonas frederiksbergensis</name>
    <dbReference type="NCBI Taxonomy" id="104087"/>
    <lineage>
        <taxon>Bacteria</taxon>
        <taxon>Pseudomonadati</taxon>
        <taxon>Pseudomonadota</taxon>
        <taxon>Gammaproteobacteria</taxon>
        <taxon>Pseudomonadales</taxon>
        <taxon>Pseudomonadaceae</taxon>
        <taxon>Pseudomonas</taxon>
    </lineage>
</organism>
<dbReference type="Proteomes" id="UP000183114">
    <property type="component" value="Unassembled WGS sequence"/>
</dbReference>
<sequence>MKSASASIYSLALFLAALTPAWAASDSSHTTGQGKHWLVEKSSDYSRFQIALLSGNTRYEGKTGEALLAISCHPDNPMRMSLTIPTQRLGFNADDYEGPGAPANGPLRLTTGTRAPISSLVSGSGSVRSLQEDGWVFEFGTSIDKRELHYWLTDTARGQPVTLTLPSLKGDTPLIAEFVLPEDDSGLRKVIGPCMEASG</sequence>
<dbReference type="EMBL" id="FNTF01000002">
    <property type="protein sequence ID" value="SEC42492.1"/>
    <property type="molecule type" value="Genomic_DNA"/>
</dbReference>
<dbReference type="AlphaFoldDB" id="A0A1H4SE38"/>
<feature type="signal peptide" evidence="1">
    <location>
        <begin position="1"/>
        <end position="23"/>
    </location>
</feature>
<keyword evidence="1" id="KW-0732">Signal</keyword>
<evidence type="ECO:0000256" key="1">
    <source>
        <dbReference type="SAM" id="SignalP"/>
    </source>
</evidence>
<evidence type="ECO:0000313" key="3">
    <source>
        <dbReference type="Proteomes" id="UP000183114"/>
    </source>
</evidence>